<reference evidence="1 2" key="1">
    <citation type="journal article" date="2018" name="Front. Plant Sci.">
        <title>Red Clover (Trifolium pratense) and Zigzag Clover (T. medium) - A Picture of Genomic Similarities and Differences.</title>
        <authorList>
            <person name="Dluhosova J."/>
            <person name="Istvanek J."/>
            <person name="Nedelnik J."/>
            <person name="Repkova J."/>
        </authorList>
    </citation>
    <scope>NUCLEOTIDE SEQUENCE [LARGE SCALE GENOMIC DNA]</scope>
    <source>
        <strain evidence="2">cv. 10/8</strain>
        <tissue evidence="1">Leaf</tissue>
    </source>
</reference>
<evidence type="ECO:0000313" key="2">
    <source>
        <dbReference type="Proteomes" id="UP000265520"/>
    </source>
</evidence>
<proteinExistence type="predicted"/>
<name>A0A392QC21_9FABA</name>
<dbReference type="EMBL" id="LXQA010126349">
    <property type="protein sequence ID" value="MCI21698.1"/>
    <property type="molecule type" value="Genomic_DNA"/>
</dbReference>
<keyword evidence="2" id="KW-1185">Reference proteome</keyword>
<dbReference type="Proteomes" id="UP000265520">
    <property type="component" value="Unassembled WGS sequence"/>
</dbReference>
<accession>A0A392QC21</accession>
<organism evidence="1 2">
    <name type="scientific">Trifolium medium</name>
    <dbReference type="NCBI Taxonomy" id="97028"/>
    <lineage>
        <taxon>Eukaryota</taxon>
        <taxon>Viridiplantae</taxon>
        <taxon>Streptophyta</taxon>
        <taxon>Embryophyta</taxon>
        <taxon>Tracheophyta</taxon>
        <taxon>Spermatophyta</taxon>
        <taxon>Magnoliopsida</taxon>
        <taxon>eudicotyledons</taxon>
        <taxon>Gunneridae</taxon>
        <taxon>Pentapetalae</taxon>
        <taxon>rosids</taxon>
        <taxon>fabids</taxon>
        <taxon>Fabales</taxon>
        <taxon>Fabaceae</taxon>
        <taxon>Papilionoideae</taxon>
        <taxon>50 kb inversion clade</taxon>
        <taxon>NPAAA clade</taxon>
        <taxon>Hologalegina</taxon>
        <taxon>IRL clade</taxon>
        <taxon>Trifolieae</taxon>
        <taxon>Trifolium</taxon>
    </lineage>
</organism>
<evidence type="ECO:0000313" key="1">
    <source>
        <dbReference type="EMBL" id="MCI21698.1"/>
    </source>
</evidence>
<dbReference type="AlphaFoldDB" id="A0A392QC21"/>
<protein>
    <submittedName>
        <fullName evidence="1">Uncharacterized protein</fullName>
    </submittedName>
</protein>
<comment type="caution">
    <text evidence="1">The sequence shown here is derived from an EMBL/GenBank/DDBJ whole genome shotgun (WGS) entry which is preliminary data.</text>
</comment>
<feature type="non-terminal residue" evidence="1">
    <location>
        <position position="62"/>
    </location>
</feature>
<sequence length="62" mass="7235">MHHFLDYGELKSWSLPYLVHLPWQALHYAQGLNLVSSNRLLFRGTPTFRGISVTFLSTSEWD</sequence>